<sequence>MIQRLLETQRLILQPVEAGEAAELHAIFAQEGVYRYLTDGVSMPLTWVEGIIRDSEAAFEARGLGLWSVREHRAQPIIGLTGFREFYDPPVLELLYALLPAYWHRGLATEMAEAAVAYAFNHRYLSEIRASTDEPNHASARVMARLGMRPHGRTAVGEADDICWDQLHFILSYEDWCAER</sequence>
<name>W4LGA3_ENTF1</name>
<dbReference type="InterPro" id="IPR051531">
    <property type="entry name" value="N-acetyltransferase"/>
</dbReference>
<dbReference type="Gene3D" id="3.40.630.30">
    <property type="match status" value="1"/>
</dbReference>
<organism evidence="2 3">
    <name type="scientific">Entotheonella factor</name>
    <dbReference type="NCBI Taxonomy" id="1429438"/>
    <lineage>
        <taxon>Bacteria</taxon>
        <taxon>Pseudomonadati</taxon>
        <taxon>Nitrospinota/Tectimicrobiota group</taxon>
        <taxon>Candidatus Tectimicrobiota</taxon>
        <taxon>Candidatus Entotheonellia</taxon>
        <taxon>Candidatus Entotheonellales</taxon>
        <taxon>Candidatus Entotheonellaceae</taxon>
        <taxon>Candidatus Entotheonella</taxon>
    </lineage>
</organism>
<evidence type="ECO:0000313" key="3">
    <source>
        <dbReference type="Proteomes" id="UP000019141"/>
    </source>
</evidence>
<dbReference type="PANTHER" id="PTHR43792:SF1">
    <property type="entry name" value="N-ACETYLTRANSFERASE DOMAIN-CONTAINING PROTEIN"/>
    <property type="match status" value="1"/>
</dbReference>
<gene>
    <name evidence="2" type="ORF">ETSY1_23915</name>
</gene>
<dbReference type="InterPro" id="IPR016181">
    <property type="entry name" value="Acyl_CoA_acyltransferase"/>
</dbReference>
<evidence type="ECO:0000313" key="2">
    <source>
        <dbReference type="EMBL" id="ETW97128.1"/>
    </source>
</evidence>
<dbReference type="Proteomes" id="UP000019141">
    <property type="component" value="Unassembled WGS sequence"/>
</dbReference>
<feature type="domain" description="N-acetyltransferase" evidence="1">
    <location>
        <begin position="11"/>
        <end position="176"/>
    </location>
</feature>
<dbReference type="EMBL" id="AZHW01000700">
    <property type="protein sequence ID" value="ETW97128.1"/>
    <property type="molecule type" value="Genomic_DNA"/>
</dbReference>
<dbReference type="AlphaFoldDB" id="W4LGA3"/>
<evidence type="ECO:0000259" key="1">
    <source>
        <dbReference type="PROSITE" id="PS51186"/>
    </source>
</evidence>
<dbReference type="HOGENOM" id="CLU_013985_3_6_7"/>
<dbReference type="GO" id="GO:0016747">
    <property type="term" value="F:acyltransferase activity, transferring groups other than amino-acyl groups"/>
    <property type="evidence" value="ECO:0007669"/>
    <property type="project" value="InterPro"/>
</dbReference>
<accession>W4LGA3</accession>
<dbReference type="PROSITE" id="PS51186">
    <property type="entry name" value="GNAT"/>
    <property type="match status" value="1"/>
</dbReference>
<protein>
    <recommendedName>
        <fullName evidence="1">N-acetyltransferase domain-containing protein</fullName>
    </recommendedName>
</protein>
<dbReference type="PANTHER" id="PTHR43792">
    <property type="entry name" value="GNAT FAMILY, PUTATIVE (AFU_ORTHOLOGUE AFUA_3G00765)-RELATED-RELATED"/>
    <property type="match status" value="1"/>
</dbReference>
<comment type="caution">
    <text evidence="2">The sequence shown here is derived from an EMBL/GenBank/DDBJ whole genome shotgun (WGS) entry which is preliminary data.</text>
</comment>
<keyword evidence="3" id="KW-1185">Reference proteome</keyword>
<dbReference type="InterPro" id="IPR000182">
    <property type="entry name" value="GNAT_dom"/>
</dbReference>
<reference evidence="2 3" key="1">
    <citation type="journal article" date="2014" name="Nature">
        <title>An environmental bacterial taxon with a large and distinct metabolic repertoire.</title>
        <authorList>
            <person name="Wilson M.C."/>
            <person name="Mori T."/>
            <person name="Ruckert C."/>
            <person name="Uria A.R."/>
            <person name="Helf M.J."/>
            <person name="Takada K."/>
            <person name="Gernert C."/>
            <person name="Steffens U.A."/>
            <person name="Heycke N."/>
            <person name="Schmitt S."/>
            <person name="Rinke C."/>
            <person name="Helfrich E.J."/>
            <person name="Brachmann A.O."/>
            <person name="Gurgui C."/>
            <person name="Wakimoto T."/>
            <person name="Kracht M."/>
            <person name="Crusemann M."/>
            <person name="Hentschel U."/>
            <person name="Abe I."/>
            <person name="Matsunaga S."/>
            <person name="Kalinowski J."/>
            <person name="Takeyama H."/>
            <person name="Piel J."/>
        </authorList>
    </citation>
    <scope>NUCLEOTIDE SEQUENCE [LARGE SCALE GENOMIC DNA]</scope>
    <source>
        <strain evidence="3">TSY1</strain>
    </source>
</reference>
<dbReference type="Pfam" id="PF13302">
    <property type="entry name" value="Acetyltransf_3"/>
    <property type="match status" value="1"/>
</dbReference>
<dbReference type="SUPFAM" id="SSF55729">
    <property type="entry name" value="Acyl-CoA N-acyltransferases (Nat)"/>
    <property type="match status" value="1"/>
</dbReference>
<proteinExistence type="predicted"/>